<comment type="caution">
    <text evidence="2">The sequence shown here is derived from an EMBL/GenBank/DDBJ whole genome shotgun (WGS) entry which is preliminary data.</text>
</comment>
<name>A0AAE0IUB1_9PEZI</name>
<dbReference type="Proteomes" id="UP001283341">
    <property type="component" value="Unassembled WGS sequence"/>
</dbReference>
<reference evidence="2" key="1">
    <citation type="journal article" date="2023" name="Mol. Phylogenet. Evol.">
        <title>Genome-scale phylogeny and comparative genomics of the fungal order Sordariales.</title>
        <authorList>
            <person name="Hensen N."/>
            <person name="Bonometti L."/>
            <person name="Westerberg I."/>
            <person name="Brannstrom I.O."/>
            <person name="Guillou S."/>
            <person name="Cros-Aarteil S."/>
            <person name="Calhoun S."/>
            <person name="Haridas S."/>
            <person name="Kuo A."/>
            <person name="Mondo S."/>
            <person name="Pangilinan J."/>
            <person name="Riley R."/>
            <person name="LaButti K."/>
            <person name="Andreopoulos B."/>
            <person name="Lipzen A."/>
            <person name="Chen C."/>
            <person name="Yan M."/>
            <person name="Daum C."/>
            <person name="Ng V."/>
            <person name="Clum A."/>
            <person name="Steindorff A."/>
            <person name="Ohm R.A."/>
            <person name="Martin F."/>
            <person name="Silar P."/>
            <person name="Natvig D.O."/>
            <person name="Lalanne C."/>
            <person name="Gautier V."/>
            <person name="Ament-Velasquez S.L."/>
            <person name="Kruys A."/>
            <person name="Hutchinson M.I."/>
            <person name="Powell A.J."/>
            <person name="Barry K."/>
            <person name="Miller A.N."/>
            <person name="Grigoriev I.V."/>
            <person name="Debuchy R."/>
            <person name="Gladieux P."/>
            <person name="Hiltunen Thoren M."/>
            <person name="Johannesson H."/>
        </authorList>
    </citation>
    <scope>NUCLEOTIDE SEQUENCE</scope>
    <source>
        <strain evidence="2">CBS 118394</strain>
    </source>
</reference>
<dbReference type="Pfam" id="PF06985">
    <property type="entry name" value="HET"/>
    <property type="match status" value="1"/>
</dbReference>
<evidence type="ECO:0000313" key="3">
    <source>
        <dbReference type="Proteomes" id="UP001283341"/>
    </source>
</evidence>
<evidence type="ECO:0000313" key="2">
    <source>
        <dbReference type="EMBL" id="KAK3331260.1"/>
    </source>
</evidence>
<dbReference type="PANTHER" id="PTHR10622">
    <property type="entry name" value="HET DOMAIN-CONTAINING PROTEIN"/>
    <property type="match status" value="1"/>
</dbReference>
<proteinExistence type="predicted"/>
<evidence type="ECO:0000259" key="1">
    <source>
        <dbReference type="Pfam" id="PF06985"/>
    </source>
</evidence>
<feature type="domain" description="Heterokaryon incompatibility" evidence="1">
    <location>
        <begin position="21"/>
        <end position="109"/>
    </location>
</feature>
<keyword evidence="3" id="KW-1185">Reference proteome</keyword>
<dbReference type="AlphaFoldDB" id="A0AAE0IUB1"/>
<reference evidence="2" key="2">
    <citation type="submission" date="2023-06" db="EMBL/GenBank/DDBJ databases">
        <authorList>
            <consortium name="Lawrence Berkeley National Laboratory"/>
            <person name="Haridas S."/>
            <person name="Hensen N."/>
            <person name="Bonometti L."/>
            <person name="Westerberg I."/>
            <person name="Brannstrom I.O."/>
            <person name="Guillou S."/>
            <person name="Cros-Aarteil S."/>
            <person name="Calhoun S."/>
            <person name="Kuo A."/>
            <person name="Mondo S."/>
            <person name="Pangilinan J."/>
            <person name="Riley R."/>
            <person name="Labutti K."/>
            <person name="Andreopoulos B."/>
            <person name="Lipzen A."/>
            <person name="Chen C."/>
            <person name="Yanf M."/>
            <person name="Daum C."/>
            <person name="Ng V."/>
            <person name="Clum A."/>
            <person name="Steindorff A."/>
            <person name="Ohm R."/>
            <person name="Martin F."/>
            <person name="Silar P."/>
            <person name="Natvig D."/>
            <person name="Lalanne C."/>
            <person name="Gautier V."/>
            <person name="Ament-Velasquez S.L."/>
            <person name="Kruys A."/>
            <person name="Hutchinson M.I."/>
            <person name="Powell A.J."/>
            <person name="Barry K."/>
            <person name="Miller A.N."/>
            <person name="Grigoriev I.V."/>
            <person name="Debuchy R."/>
            <person name="Gladieux P."/>
            <person name="Thoren M.H."/>
            <person name="Johannesson H."/>
        </authorList>
    </citation>
    <scope>NUCLEOTIDE SEQUENCE</scope>
    <source>
        <strain evidence="2">CBS 118394</strain>
    </source>
</reference>
<dbReference type="EMBL" id="JAUEDM010000001">
    <property type="protein sequence ID" value="KAK3331260.1"/>
    <property type="molecule type" value="Genomic_DNA"/>
</dbReference>
<accession>A0AAE0IUB1</accession>
<dbReference type="PANTHER" id="PTHR10622:SF10">
    <property type="entry name" value="HET DOMAIN-CONTAINING PROTEIN"/>
    <property type="match status" value="1"/>
</dbReference>
<sequence>MRLLCTDTLQLKSFLGDLPKYAILSHTWEDEEVTFEDMKPGGSATSMKGYAKLQGSAALARSEGLGYIWIDTCCIDKSSSAELSEAINSMFAWYRDAEKCYAYLADVDEVTSPEGQLSFRASKWFTRGWTLQELIAPLSLDFFGQSWNQLGTRSELGDCVKEITRISEGILLGYSSPDAIPVAVRMSWISNRTTTRPEDIAYCMMGLLNVNMPLVYGEGAEKAFRRLQQEFLKVSEDESLFAWWPPKDESKAKRYWDLLAPSPRYFAAAHQIFFSNRRTGAATHPTEITNRGIRLDLSLYPMEVDESESLYLALLNCNDLEYSGDDSDFTVIILQRLSPLGNSFTRIVPHVHGFLSDEIFHVGGLKNLSEAFKKRRLLNSTPETTKLSEGRIIELGEIGSDAVQMPIFVRSSPEPAPPNRFLIQWGPVQRIHRAKWVSVDDDTERQTGSTAPKYYISPKPSINKVLVGRHRHPPHPNPDHPWNLRKRTVRGWRKLRVTVKDDRTSSDSEIISEDVACLVRFGFEPLPANPFGTVAPYIRPWYGFSDISTEAQIASGDVVDTTPSVMVNNGLLQLSAEFSYGVVASALTYQINFVVH</sequence>
<dbReference type="InterPro" id="IPR010730">
    <property type="entry name" value="HET"/>
</dbReference>
<organism evidence="2 3">
    <name type="scientific">Apodospora peruviana</name>
    <dbReference type="NCBI Taxonomy" id="516989"/>
    <lineage>
        <taxon>Eukaryota</taxon>
        <taxon>Fungi</taxon>
        <taxon>Dikarya</taxon>
        <taxon>Ascomycota</taxon>
        <taxon>Pezizomycotina</taxon>
        <taxon>Sordariomycetes</taxon>
        <taxon>Sordariomycetidae</taxon>
        <taxon>Sordariales</taxon>
        <taxon>Lasiosphaeriaceae</taxon>
        <taxon>Apodospora</taxon>
    </lineage>
</organism>
<gene>
    <name evidence="2" type="ORF">B0H66DRAFT_94010</name>
</gene>
<protein>
    <submittedName>
        <fullName evidence="2">Heterokaryon incompatibility protein-domain-containing protein</fullName>
    </submittedName>
</protein>